<comment type="caution">
    <text evidence="1">The sequence shown here is derived from an EMBL/GenBank/DDBJ whole genome shotgun (WGS) entry which is preliminary data.</text>
</comment>
<name>A0ACC1IH98_9FUNG</name>
<organism evidence="1 2">
    <name type="scientific">Kickxella alabastrina</name>
    <dbReference type="NCBI Taxonomy" id="61397"/>
    <lineage>
        <taxon>Eukaryota</taxon>
        <taxon>Fungi</taxon>
        <taxon>Fungi incertae sedis</taxon>
        <taxon>Zoopagomycota</taxon>
        <taxon>Kickxellomycotina</taxon>
        <taxon>Kickxellomycetes</taxon>
        <taxon>Kickxellales</taxon>
        <taxon>Kickxellaceae</taxon>
        <taxon>Kickxella</taxon>
    </lineage>
</organism>
<evidence type="ECO:0000313" key="2">
    <source>
        <dbReference type="Proteomes" id="UP001150581"/>
    </source>
</evidence>
<evidence type="ECO:0000313" key="1">
    <source>
        <dbReference type="EMBL" id="KAJ1893284.1"/>
    </source>
</evidence>
<protein>
    <submittedName>
        <fullName evidence="1">Uncharacterized protein</fullName>
    </submittedName>
</protein>
<accession>A0ACC1IH98</accession>
<sequence length="77" mass="9008">SADIIRWIGEEKGWSKSKISCIIKQQLRDELTEGNQEQYINIQAADNLKRIARLSGWSRGKIERKIRQRIRDELAAQ</sequence>
<dbReference type="Proteomes" id="UP001150581">
    <property type="component" value="Unassembled WGS sequence"/>
</dbReference>
<reference evidence="1" key="1">
    <citation type="submission" date="2022-07" db="EMBL/GenBank/DDBJ databases">
        <title>Phylogenomic reconstructions and comparative analyses of Kickxellomycotina fungi.</title>
        <authorList>
            <person name="Reynolds N.K."/>
            <person name="Stajich J.E."/>
            <person name="Barry K."/>
            <person name="Grigoriev I.V."/>
            <person name="Crous P."/>
            <person name="Smith M.E."/>
        </authorList>
    </citation>
    <scope>NUCLEOTIDE SEQUENCE</scope>
    <source>
        <strain evidence="1">Benny 63K</strain>
    </source>
</reference>
<proteinExistence type="predicted"/>
<gene>
    <name evidence="1" type="ORF">LPJ66_005853</name>
</gene>
<keyword evidence="2" id="KW-1185">Reference proteome</keyword>
<feature type="non-terminal residue" evidence="1">
    <location>
        <position position="1"/>
    </location>
</feature>
<dbReference type="EMBL" id="JANBPG010000857">
    <property type="protein sequence ID" value="KAJ1893284.1"/>
    <property type="molecule type" value="Genomic_DNA"/>
</dbReference>